<dbReference type="Pfam" id="PF06074">
    <property type="entry name" value="Portal_Mu"/>
    <property type="match status" value="1"/>
</dbReference>
<sequence>MMSIVDIYGNPLRSERELKQQQTHDDARLAHLQHHYDEHPTSGLTPSRLANIMREAETGSLVSQMELAEDILEKDAHVYCEVDKRRKALLGIEWNITPPRNASAQEKADAELIQQMLEDSTIMDEAILEMADGIFKAFSCLEIKWAQFDGLHVVQGLDFRPQTWFQLNPLQRDELRLRDNSHLGAALQPFGWIKHEHKAKSGYLGRAALVRQVAWPFLFKNLSVRDLGEFLEIYGLPLRLGKYPSGASENEKSTLLRAVMSIGHNAGGIIPRGMELDFHEAAKGGAEPFEAMIAWCERSQSKAIVGGTLTSQADGKSSTNALGQVHNEVRQELRDSDLKQIAATLTRDLVYPLYVLNGRSYRSAHRIPRLEFDVTEPEDIKLLSESLPGLVSLGMQIPQEWAHDKLKIPVAQKGQAVLGVSPSNESKDNLTPLVALSAIHKITPAPDDGPDHADQFSAQLRQQMGDALGSMTDGIRALVEQANSLDELAELLASHAVNVDDASAIMGQAFAAVELAGRIDVEQGR</sequence>
<name>A0ABS8WA03_9GAMM</name>
<gene>
    <name evidence="1" type="ORF">K6Y31_06275</name>
</gene>
<organism evidence="1 2">
    <name type="scientific">Motilimonas cestriensis</name>
    <dbReference type="NCBI Taxonomy" id="2742685"/>
    <lineage>
        <taxon>Bacteria</taxon>
        <taxon>Pseudomonadati</taxon>
        <taxon>Pseudomonadota</taxon>
        <taxon>Gammaproteobacteria</taxon>
        <taxon>Alteromonadales</taxon>
        <taxon>Alteromonadales genera incertae sedis</taxon>
        <taxon>Motilimonas</taxon>
    </lineage>
</organism>
<protein>
    <submittedName>
        <fullName evidence="1">DUF935 domain-containing protein</fullName>
    </submittedName>
</protein>
<dbReference type="EMBL" id="JAIMJA010000005">
    <property type="protein sequence ID" value="MCE2594416.1"/>
    <property type="molecule type" value="Genomic_DNA"/>
</dbReference>
<keyword evidence="2" id="KW-1185">Reference proteome</keyword>
<reference evidence="1 2" key="1">
    <citation type="journal article" date="2022" name="Environ. Microbiol. Rep.">
        <title>Eco-phylogenetic analyses reveal divergent evolution of vitamin B12 metabolism in the marine bacterial family 'Psychromonadaceae'.</title>
        <authorList>
            <person name="Jin X."/>
            <person name="Yang Y."/>
            <person name="Cao H."/>
            <person name="Gao B."/>
            <person name="Zhao Z."/>
        </authorList>
    </citation>
    <scope>NUCLEOTIDE SEQUENCE [LARGE SCALE GENOMIC DNA]</scope>
    <source>
        <strain evidence="1 2">MKS20</strain>
    </source>
</reference>
<proteinExistence type="predicted"/>
<evidence type="ECO:0000313" key="2">
    <source>
        <dbReference type="Proteomes" id="UP001201273"/>
    </source>
</evidence>
<evidence type="ECO:0000313" key="1">
    <source>
        <dbReference type="EMBL" id="MCE2594416.1"/>
    </source>
</evidence>
<accession>A0ABS8WA03</accession>
<dbReference type="InterPro" id="IPR009279">
    <property type="entry name" value="Portal_Mu"/>
</dbReference>
<comment type="caution">
    <text evidence="1">The sequence shown here is derived from an EMBL/GenBank/DDBJ whole genome shotgun (WGS) entry which is preliminary data.</text>
</comment>
<dbReference type="Proteomes" id="UP001201273">
    <property type="component" value="Unassembled WGS sequence"/>
</dbReference>